<feature type="active site" description="Nucleophile" evidence="8">
    <location>
        <position position="260"/>
    </location>
</feature>
<dbReference type="Gene3D" id="3.40.50.720">
    <property type="entry name" value="NAD(P)-binding Rossmann-like Domain"/>
    <property type="match status" value="2"/>
</dbReference>
<evidence type="ECO:0000313" key="12">
    <source>
        <dbReference type="EMBL" id="OGG12787.1"/>
    </source>
</evidence>
<organism evidence="12 13">
    <name type="scientific">Candidatus Gottesmanbacteria bacterium RIFCSPHIGHO2_02_FULL_39_11</name>
    <dbReference type="NCBI Taxonomy" id="1798382"/>
    <lineage>
        <taxon>Bacteria</taxon>
        <taxon>Candidatus Gottesmaniibacteriota</taxon>
    </lineage>
</organism>
<dbReference type="Pfam" id="PF03721">
    <property type="entry name" value="UDPG_MGDP_dh_N"/>
    <property type="match status" value="1"/>
</dbReference>
<comment type="catalytic activity">
    <reaction evidence="6 7">
        <text>UDP-alpha-D-glucose + 2 NAD(+) + H2O = UDP-alpha-D-glucuronate + 2 NADH + 3 H(+)</text>
        <dbReference type="Rhea" id="RHEA:23596"/>
        <dbReference type="ChEBI" id="CHEBI:15377"/>
        <dbReference type="ChEBI" id="CHEBI:15378"/>
        <dbReference type="ChEBI" id="CHEBI:57540"/>
        <dbReference type="ChEBI" id="CHEBI:57945"/>
        <dbReference type="ChEBI" id="CHEBI:58052"/>
        <dbReference type="ChEBI" id="CHEBI:58885"/>
        <dbReference type="EC" id="1.1.1.22"/>
    </reaction>
</comment>
<dbReference type="EC" id="1.1.1.22" evidence="3 7"/>
<evidence type="ECO:0000259" key="11">
    <source>
        <dbReference type="SMART" id="SM00984"/>
    </source>
</evidence>
<dbReference type="InterPro" id="IPR028357">
    <property type="entry name" value="UDPglc_DH_bac"/>
</dbReference>
<proteinExistence type="inferred from homology"/>
<evidence type="ECO:0000256" key="3">
    <source>
        <dbReference type="ARBA" id="ARBA00012954"/>
    </source>
</evidence>
<feature type="binding site" evidence="9">
    <location>
        <begin position="152"/>
        <end position="155"/>
    </location>
    <ligand>
        <name>substrate</name>
    </ligand>
</feature>
<name>A0A1F5ZL02_9BACT</name>
<dbReference type="SMART" id="SM00984">
    <property type="entry name" value="UDPG_MGDP_dh_C"/>
    <property type="match status" value="1"/>
</dbReference>
<evidence type="ECO:0000313" key="13">
    <source>
        <dbReference type="Proteomes" id="UP000176923"/>
    </source>
</evidence>
<feature type="binding site" evidence="10">
    <location>
        <position position="155"/>
    </location>
    <ligand>
        <name>NAD(+)</name>
        <dbReference type="ChEBI" id="CHEBI:57540"/>
    </ligand>
</feature>
<evidence type="ECO:0000256" key="8">
    <source>
        <dbReference type="PIRSR" id="PIRSR500134-1"/>
    </source>
</evidence>
<protein>
    <recommendedName>
        <fullName evidence="3 7">UDP-glucose 6-dehydrogenase</fullName>
        <ecNumber evidence="3 7">1.1.1.22</ecNumber>
    </recommendedName>
</protein>
<evidence type="ECO:0000256" key="6">
    <source>
        <dbReference type="ARBA" id="ARBA00047473"/>
    </source>
</evidence>
<evidence type="ECO:0000256" key="1">
    <source>
        <dbReference type="ARBA" id="ARBA00004701"/>
    </source>
</evidence>
<dbReference type="Proteomes" id="UP000176923">
    <property type="component" value="Unassembled WGS sequence"/>
</dbReference>
<feature type="binding site" evidence="10">
    <location>
        <position position="86"/>
    </location>
    <ligand>
        <name>NAD(+)</name>
        <dbReference type="ChEBI" id="CHEBI:57540"/>
    </ligand>
</feature>
<dbReference type="NCBIfam" id="TIGR03026">
    <property type="entry name" value="NDP-sugDHase"/>
    <property type="match status" value="1"/>
</dbReference>
<keyword evidence="4 7" id="KW-0560">Oxidoreductase</keyword>
<dbReference type="InterPro" id="IPR008927">
    <property type="entry name" value="6-PGluconate_DH-like_C_sf"/>
</dbReference>
<dbReference type="SUPFAM" id="SSF51735">
    <property type="entry name" value="NAD(P)-binding Rossmann-fold domains"/>
    <property type="match status" value="1"/>
</dbReference>
<comment type="pathway">
    <text evidence="1">Nucleotide-sugar biosynthesis; UDP-alpha-D-glucuronate biosynthesis; UDP-alpha-D-glucuronate from UDP-alpha-D-glucose: step 1/1.</text>
</comment>
<comment type="caution">
    <text evidence="12">The sequence shown here is derived from an EMBL/GenBank/DDBJ whole genome shotgun (WGS) entry which is preliminary data.</text>
</comment>
<sequence>MKIGFIGHGYVGLVTASVFADLGNTVYVAGRTKEKIEKLKKGISPFYEPGLDEMVKRNVNAGRIKFTLDISEVVKSSKIIFICVGTPPKETGEADLSSVFKVAEDIGKSLDHYAVIVTKSTVPVGTNRKVAEILRKNLKPGVSFDIASCPEFLREGTAISDTTSPDRIVIGSDSSKARDLLLDLHKAIPGHRITSTIETAEMIKYASNSLLATKISFANAMSFLCDAVHADVEAVLDGMGLDKRLGRQFLYPGVGFGGSCFPKDVKALVAIAREHGYDFELLRAVNHINTYAKKKFVDTIIEKLGGVKGKTIGIWGLSFKANTDDMREASSIDIINGLLEKGAKIKAFDPIATETAKKVLPEKVQFCSSPTEAAKDVDGLALITEWNEFKQIDLSEVKKVMKGNFIFDGRNIYDPEKVKALGFNYKGIGRE</sequence>
<dbReference type="GO" id="GO:0006065">
    <property type="term" value="P:UDP-glucuronate biosynthetic process"/>
    <property type="evidence" value="ECO:0007669"/>
    <property type="project" value="UniProtKB-UniPathway"/>
</dbReference>
<dbReference type="GO" id="GO:0003979">
    <property type="term" value="F:UDP-glucose 6-dehydrogenase activity"/>
    <property type="evidence" value="ECO:0007669"/>
    <property type="project" value="UniProtKB-EC"/>
</dbReference>
<feature type="binding site" evidence="9">
    <location>
        <position position="320"/>
    </location>
    <ligand>
        <name>substrate</name>
    </ligand>
</feature>
<evidence type="ECO:0000256" key="4">
    <source>
        <dbReference type="ARBA" id="ARBA00023002"/>
    </source>
</evidence>
<feature type="binding site" evidence="10">
    <location>
        <position position="35"/>
    </location>
    <ligand>
        <name>NAD(+)</name>
        <dbReference type="ChEBI" id="CHEBI:57540"/>
    </ligand>
</feature>
<dbReference type="InterPro" id="IPR036291">
    <property type="entry name" value="NAD(P)-bd_dom_sf"/>
</dbReference>
<dbReference type="Pfam" id="PF00984">
    <property type="entry name" value="UDPG_MGDP_dh"/>
    <property type="match status" value="1"/>
</dbReference>
<reference evidence="12 13" key="1">
    <citation type="journal article" date="2016" name="Nat. Commun.">
        <title>Thousands of microbial genomes shed light on interconnected biogeochemical processes in an aquifer system.</title>
        <authorList>
            <person name="Anantharaman K."/>
            <person name="Brown C.T."/>
            <person name="Hug L.A."/>
            <person name="Sharon I."/>
            <person name="Castelle C.J."/>
            <person name="Probst A.J."/>
            <person name="Thomas B.C."/>
            <person name="Singh A."/>
            <person name="Wilkins M.J."/>
            <person name="Karaoz U."/>
            <person name="Brodie E.L."/>
            <person name="Williams K.H."/>
            <person name="Hubbard S.S."/>
            <person name="Banfield J.F."/>
        </authorList>
    </citation>
    <scope>NUCLEOTIDE SEQUENCE [LARGE SCALE GENOMIC DNA]</scope>
</reference>
<dbReference type="SUPFAM" id="SSF52413">
    <property type="entry name" value="UDP-glucose/GDP-mannose dehydrogenase C-terminal domain"/>
    <property type="match status" value="1"/>
</dbReference>
<dbReference type="STRING" id="1798382.A3D77_07050"/>
<comment type="similarity">
    <text evidence="2 7">Belongs to the UDP-glucose/GDP-mannose dehydrogenase family.</text>
</comment>
<dbReference type="InterPro" id="IPR014026">
    <property type="entry name" value="UDP-Glc/GDP-Man_DH_dimer"/>
</dbReference>
<dbReference type="PANTHER" id="PTHR43750">
    <property type="entry name" value="UDP-GLUCOSE 6-DEHYDROGENASE TUAD"/>
    <property type="match status" value="1"/>
</dbReference>
<dbReference type="GO" id="GO:0051287">
    <property type="term" value="F:NAD binding"/>
    <property type="evidence" value="ECO:0007669"/>
    <property type="project" value="InterPro"/>
</dbReference>
<dbReference type="InterPro" id="IPR017476">
    <property type="entry name" value="UDP-Glc/GDP-Man"/>
</dbReference>
<dbReference type="PANTHER" id="PTHR43750:SF3">
    <property type="entry name" value="UDP-GLUCOSE 6-DEHYDROGENASE TUAD"/>
    <property type="match status" value="1"/>
</dbReference>
<dbReference type="InterPro" id="IPR014027">
    <property type="entry name" value="UDP-Glc/GDP-Man_DH_C"/>
</dbReference>
<accession>A0A1F5ZL02</accession>
<dbReference type="InterPro" id="IPR001732">
    <property type="entry name" value="UDP-Glc/GDP-Man_DH_N"/>
</dbReference>
<dbReference type="EMBL" id="MFJL01000041">
    <property type="protein sequence ID" value="OGG12787.1"/>
    <property type="molecule type" value="Genomic_DNA"/>
</dbReference>
<feature type="domain" description="UDP-glucose/GDP-mannose dehydrogenase C-terminal" evidence="11">
    <location>
        <begin position="313"/>
        <end position="415"/>
    </location>
</feature>
<feature type="binding site" evidence="9">
    <location>
        <position position="204"/>
    </location>
    <ligand>
        <name>substrate</name>
    </ligand>
</feature>
<evidence type="ECO:0000256" key="9">
    <source>
        <dbReference type="PIRSR" id="PIRSR500134-2"/>
    </source>
</evidence>
<dbReference type="InterPro" id="IPR036220">
    <property type="entry name" value="UDP-Glc/GDP-Man_DH_C_sf"/>
</dbReference>
<keyword evidence="5 7" id="KW-0520">NAD</keyword>
<evidence type="ECO:0000256" key="10">
    <source>
        <dbReference type="PIRSR" id="PIRSR500134-3"/>
    </source>
</evidence>
<feature type="binding site" evidence="10">
    <location>
        <position position="121"/>
    </location>
    <ligand>
        <name>NAD(+)</name>
        <dbReference type="ChEBI" id="CHEBI:57540"/>
    </ligand>
</feature>
<dbReference type="GO" id="GO:0000271">
    <property type="term" value="P:polysaccharide biosynthetic process"/>
    <property type="evidence" value="ECO:0007669"/>
    <property type="project" value="InterPro"/>
</dbReference>
<feature type="binding site" evidence="10">
    <location>
        <position position="263"/>
    </location>
    <ligand>
        <name>NAD(+)</name>
        <dbReference type="ChEBI" id="CHEBI:57540"/>
    </ligand>
</feature>
<dbReference type="SUPFAM" id="SSF48179">
    <property type="entry name" value="6-phosphogluconate dehydrogenase C-terminal domain-like"/>
    <property type="match status" value="1"/>
</dbReference>
<dbReference type="PIRSF" id="PIRSF500134">
    <property type="entry name" value="UDPglc_DH_bac"/>
    <property type="match status" value="1"/>
</dbReference>
<dbReference type="UniPathway" id="UPA00038">
    <property type="reaction ID" value="UER00491"/>
</dbReference>
<dbReference type="Gene3D" id="1.20.5.100">
    <property type="entry name" value="Cytochrome c1, transmembrane anchor, C-terminal"/>
    <property type="match status" value="1"/>
</dbReference>
<feature type="binding site" evidence="9">
    <location>
        <begin position="249"/>
        <end position="253"/>
    </location>
    <ligand>
        <name>substrate</name>
    </ligand>
</feature>
<evidence type="ECO:0000256" key="7">
    <source>
        <dbReference type="PIRNR" id="PIRNR000124"/>
    </source>
</evidence>
<evidence type="ECO:0000256" key="5">
    <source>
        <dbReference type="ARBA" id="ARBA00023027"/>
    </source>
</evidence>
<dbReference type="AlphaFoldDB" id="A0A1F5ZL02"/>
<gene>
    <name evidence="12" type="ORF">A3D77_07050</name>
</gene>
<feature type="binding site" evidence="10">
    <location>
        <position position="327"/>
    </location>
    <ligand>
        <name>NAD(+)</name>
        <dbReference type="ChEBI" id="CHEBI:57540"/>
    </ligand>
</feature>
<dbReference type="Pfam" id="PF03720">
    <property type="entry name" value="UDPG_MGDP_dh_C"/>
    <property type="match status" value="1"/>
</dbReference>
<feature type="binding site" evidence="9">
    <location>
        <position position="257"/>
    </location>
    <ligand>
        <name>substrate</name>
    </ligand>
</feature>
<dbReference type="PIRSF" id="PIRSF000124">
    <property type="entry name" value="UDPglc_GDPman_dh"/>
    <property type="match status" value="1"/>
</dbReference>
<evidence type="ECO:0000256" key="2">
    <source>
        <dbReference type="ARBA" id="ARBA00006601"/>
    </source>
</evidence>